<keyword evidence="3" id="KW-0597">Phosphoprotein</keyword>
<organism evidence="8">
    <name type="scientific">Lepeophtheirus salmonis</name>
    <name type="common">Salmon louse</name>
    <name type="synonym">Caligus salmonis</name>
    <dbReference type="NCBI Taxonomy" id="72036"/>
    <lineage>
        <taxon>Eukaryota</taxon>
        <taxon>Metazoa</taxon>
        <taxon>Ecdysozoa</taxon>
        <taxon>Arthropoda</taxon>
        <taxon>Crustacea</taxon>
        <taxon>Multicrustacea</taxon>
        <taxon>Hexanauplia</taxon>
        <taxon>Copepoda</taxon>
        <taxon>Siphonostomatoida</taxon>
        <taxon>Caligidae</taxon>
        <taxon>Lepeophtheirus</taxon>
    </lineage>
</organism>
<dbReference type="CDD" id="cd13284">
    <property type="entry name" value="PH_OSBP_ORP4"/>
    <property type="match status" value="1"/>
</dbReference>
<dbReference type="GO" id="GO:0005829">
    <property type="term" value="C:cytosol"/>
    <property type="evidence" value="ECO:0007669"/>
    <property type="project" value="TreeGrafter"/>
</dbReference>
<name>A0A0K2T950_LEPSM</name>
<dbReference type="PANTHER" id="PTHR10972:SF205">
    <property type="entry name" value="OXYSTEROL-BINDING PROTEIN 1"/>
    <property type="match status" value="1"/>
</dbReference>
<dbReference type="InterPro" id="IPR037239">
    <property type="entry name" value="OSBP_sf"/>
</dbReference>
<accession>A0A0K2T950</accession>
<dbReference type="Gene3D" id="2.40.160.120">
    <property type="match status" value="1"/>
</dbReference>
<feature type="region of interest" description="Disordered" evidence="6">
    <location>
        <begin position="315"/>
        <end position="348"/>
    </location>
</feature>
<dbReference type="GO" id="GO:0097038">
    <property type="term" value="C:perinuclear endoplasmic reticulum"/>
    <property type="evidence" value="ECO:0007669"/>
    <property type="project" value="TreeGrafter"/>
</dbReference>
<feature type="compositionally biased region" description="Basic and acidic residues" evidence="6">
    <location>
        <begin position="381"/>
        <end position="397"/>
    </location>
</feature>
<feature type="compositionally biased region" description="Polar residues" evidence="6">
    <location>
        <begin position="279"/>
        <end position="289"/>
    </location>
</feature>
<gene>
    <name evidence="8" type="primary">Osbp</name>
</gene>
<dbReference type="Pfam" id="PF01237">
    <property type="entry name" value="Oxysterol_BP"/>
    <property type="match status" value="1"/>
</dbReference>
<keyword evidence="5" id="KW-0446">Lipid-binding</keyword>
<dbReference type="OrthoDB" id="1854502at2759"/>
<dbReference type="GO" id="GO:0120009">
    <property type="term" value="P:intermembrane lipid transfer"/>
    <property type="evidence" value="ECO:0007669"/>
    <property type="project" value="UniProtKB-ARBA"/>
</dbReference>
<dbReference type="SMART" id="SM00233">
    <property type="entry name" value="PH"/>
    <property type="match status" value="1"/>
</dbReference>
<evidence type="ECO:0000256" key="5">
    <source>
        <dbReference type="ARBA" id="ARBA00023121"/>
    </source>
</evidence>
<dbReference type="PANTHER" id="PTHR10972">
    <property type="entry name" value="OXYSTEROL-BINDING PROTEIN-RELATED"/>
    <property type="match status" value="1"/>
</dbReference>
<dbReference type="SUPFAM" id="SSF144000">
    <property type="entry name" value="Oxysterol-binding protein-like"/>
    <property type="match status" value="1"/>
</dbReference>
<feature type="compositionally biased region" description="Low complexity" evidence="6">
    <location>
        <begin position="269"/>
        <end position="278"/>
    </location>
</feature>
<dbReference type="FunFam" id="2.40.160.120:FF:000001">
    <property type="entry name" value="Oxysterol-binding protein"/>
    <property type="match status" value="1"/>
</dbReference>
<protein>
    <submittedName>
        <fullName evidence="8">Oxysterol binding protein [Metaseiulus occidentalis]</fullName>
    </submittedName>
</protein>
<dbReference type="Gene3D" id="2.30.29.30">
    <property type="entry name" value="Pleckstrin-homology domain (PH domain)/Phosphotyrosine-binding domain (PTB)"/>
    <property type="match status" value="1"/>
</dbReference>
<evidence type="ECO:0000313" key="8">
    <source>
        <dbReference type="EMBL" id="CDW22533.1"/>
    </source>
</evidence>
<keyword evidence="2" id="KW-0813">Transport</keyword>
<dbReference type="GO" id="GO:0032934">
    <property type="term" value="F:sterol binding"/>
    <property type="evidence" value="ECO:0007669"/>
    <property type="project" value="TreeGrafter"/>
</dbReference>
<comment type="similarity">
    <text evidence="1">Belongs to the OSBP family.</text>
</comment>
<reference evidence="8" key="1">
    <citation type="submission" date="2014-05" db="EMBL/GenBank/DDBJ databases">
        <authorList>
            <person name="Chronopoulou M."/>
        </authorList>
    </citation>
    <scope>NUCLEOTIDE SEQUENCE</scope>
    <source>
        <tissue evidence="8">Whole organism</tissue>
    </source>
</reference>
<dbReference type="InterPro" id="IPR001849">
    <property type="entry name" value="PH_domain"/>
</dbReference>
<dbReference type="EMBL" id="HACA01005172">
    <property type="protein sequence ID" value="CDW22533.1"/>
    <property type="molecule type" value="Transcribed_RNA"/>
</dbReference>
<dbReference type="RefSeq" id="XP_040566373.1">
    <property type="nucleotide sequence ID" value="XM_040710439.2"/>
</dbReference>
<dbReference type="InterPro" id="IPR011993">
    <property type="entry name" value="PH-like_dom_sf"/>
</dbReference>
<sequence>MLKESSEMDSGGAATPPPEMKGWLFKWTNYIKGYQKRWFVLHNGLLSYYRSAAEMARSCRGTISLPGAWIRREDSLNFVVSNGGGTQTFHLRANTELELQKWVTALEIAKVQDNPKAEDDSEEEVPQEVEDDFEKRELMNSIKTLASKLETCHKLILKNYSPLQQALDVPLQENDPELKDRIKIIKERSSLFKLASDMLMEASSDFLEHSLSQGSRWQRLLASEREQRLKLEDMVEHMAKHHSQLETQVRNEINDQTDHNHKTHYTSLVSNASSSSSSQHQPISHNQNCRSDKSEGSSDDEEDVFVDAMDDQAIGFTVPVPPGLQMSHPSNHCRTDSDLSNKFANNSDELDDAQDLDRVSNFSCDEDNPSNMQFNVVHRKNIADSKKQEQEDSDTKKSSSVKIKTPVKTTTSIRKRRSRIPNKPDISFSLWSIMKNCIGKDLTKIPVPVNFAEPLSMLQRLVEDFEYSELLDKALLARNDREQMLYVAAFTVSAYSTTAIRVGKPFNPLLGETYECDRSDDKGFRSISEQVSHHPPMVAQYCESTNGSWRYWQEFTMRSKFKGKYLEVEPLGIAHLEFTESGNHFTWRKVKTLVHNFVVGKLWIDQMGEMEIVNHKNWDKCHMKFEPYSYFVGGAKKITGTITSGSTGSVEWVLNGKWDSKFEGSHVLGETNNKGKSSLEIEAPILLWEVNPPSKESDKYYNFSTFACELNELEDDVAPTDSRLRPDQRLMEDGLWDEANTEKIRLEEKQRTVRKARESEAEALTREGRSPEPYTPIWFRKENDPQNGDKLIHIYQGNYWECKESQDWSKCPDIY</sequence>
<dbReference type="InterPro" id="IPR000648">
    <property type="entry name" value="Oxysterol-bd"/>
</dbReference>
<proteinExistence type="inferred from homology"/>
<feature type="domain" description="PH" evidence="7">
    <location>
        <begin position="17"/>
        <end position="111"/>
    </location>
</feature>
<dbReference type="PROSITE" id="PS50003">
    <property type="entry name" value="PH_DOMAIN"/>
    <property type="match status" value="1"/>
</dbReference>
<evidence type="ECO:0000256" key="1">
    <source>
        <dbReference type="ARBA" id="ARBA00008842"/>
    </source>
</evidence>
<dbReference type="AlphaFoldDB" id="A0A0K2T950"/>
<dbReference type="Pfam" id="PF00169">
    <property type="entry name" value="PH"/>
    <property type="match status" value="1"/>
</dbReference>
<evidence type="ECO:0000259" key="7">
    <source>
        <dbReference type="PROSITE" id="PS50003"/>
    </source>
</evidence>
<dbReference type="SUPFAM" id="SSF50729">
    <property type="entry name" value="PH domain-like"/>
    <property type="match status" value="1"/>
</dbReference>
<dbReference type="GeneID" id="121116196"/>
<evidence type="ECO:0000256" key="3">
    <source>
        <dbReference type="ARBA" id="ARBA00022553"/>
    </source>
</evidence>
<keyword evidence="4" id="KW-0445">Lipid transport</keyword>
<evidence type="ECO:0000256" key="6">
    <source>
        <dbReference type="SAM" id="MobiDB-lite"/>
    </source>
</evidence>
<dbReference type="GO" id="GO:0005886">
    <property type="term" value="C:plasma membrane"/>
    <property type="evidence" value="ECO:0007669"/>
    <property type="project" value="TreeGrafter"/>
</dbReference>
<evidence type="ECO:0000256" key="4">
    <source>
        <dbReference type="ARBA" id="ARBA00023055"/>
    </source>
</evidence>
<feature type="region of interest" description="Disordered" evidence="6">
    <location>
        <begin position="269"/>
        <end position="301"/>
    </location>
</feature>
<evidence type="ECO:0000256" key="2">
    <source>
        <dbReference type="ARBA" id="ARBA00022448"/>
    </source>
</evidence>
<feature type="region of interest" description="Disordered" evidence="6">
    <location>
        <begin position="381"/>
        <end position="417"/>
    </location>
</feature>